<comment type="subcellular location">
    <subcellularLocation>
        <location evidence="1">Lysosome membrane</location>
        <topology evidence="1">Multi-pass membrane protein</topology>
    </subcellularLocation>
</comment>
<dbReference type="GO" id="GO:1904263">
    <property type="term" value="P:positive regulation of TORC1 signaling"/>
    <property type="evidence" value="ECO:0007669"/>
    <property type="project" value="TreeGrafter"/>
</dbReference>
<reference evidence="7" key="2">
    <citation type="submission" date="2025-08" db="UniProtKB">
        <authorList>
            <consortium name="Ensembl"/>
        </authorList>
    </citation>
    <scope>IDENTIFICATION</scope>
</reference>
<feature type="transmembrane region" description="Helical" evidence="6">
    <location>
        <begin position="35"/>
        <end position="60"/>
    </location>
</feature>
<evidence type="ECO:0000313" key="7">
    <source>
        <dbReference type="Ensembl" id="ENSDCDP00010057698.1"/>
    </source>
</evidence>
<evidence type="ECO:0000256" key="2">
    <source>
        <dbReference type="ARBA" id="ARBA00022692"/>
    </source>
</evidence>
<dbReference type="AlphaFoldDB" id="A0AAY4EJW4"/>
<dbReference type="GO" id="GO:0045671">
    <property type="term" value="P:negative regulation of osteoclast differentiation"/>
    <property type="evidence" value="ECO:0007669"/>
    <property type="project" value="TreeGrafter"/>
</dbReference>
<keyword evidence="8" id="KW-1185">Reference proteome</keyword>
<dbReference type="PANTHER" id="PTHR15146:SF6">
    <property type="entry name" value="G PROTEIN-COUPLED RECEPTOR 137BB"/>
    <property type="match status" value="1"/>
</dbReference>
<proteinExistence type="predicted"/>
<evidence type="ECO:0000256" key="5">
    <source>
        <dbReference type="ARBA" id="ARBA00023228"/>
    </source>
</evidence>
<dbReference type="GO" id="GO:0045779">
    <property type="term" value="P:negative regulation of bone resorption"/>
    <property type="evidence" value="ECO:0007669"/>
    <property type="project" value="TreeGrafter"/>
</dbReference>
<sequence length="306" mass="34830">THTHTHPLLPPSRGGANVSLSPPTLSPSIPPFVKLGLTVVYTVFYSLLFAFVYAQLWLVLRYRHKRFSYQTAFLFLCLLWAALRAVLFSFYFRDCVTANTLGPFTFWLLYCCPVCLQFFTLSLMNLYCAQLWSFWISLLFLLVNLVCALLVKTSDMQVKTIVLVRVTINDTLFVLCAVSLSVCLYKVAKMSLASIYLESKGTSVCQVTLIGVMVVLLYASRACYNLVVLALTDIENINSFDYDWYNVSDQADLRSTLGDAGYIVFGVILFVWELLPTSLVVYFFRVRKPTQDKVSLCGIFFYHIRP</sequence>
<reference evidence="7" key="3">
    <citation type="submission" date="2025-09" db="UniProtKB">
        <authorList>
            <consortium name="Ensembl"/>
        </authorList>
    </citation>
    <scope>IDENTIFICATION</scope>
</reference>
<gene>
    <name evidence="7" type="primary">gpr137bb</name>
</gene>
<dbReference type="GO" id="GO:0005765">
    <property type="term" value="C:lysosomal membrane"/>
    <property type="evidence" value="ECO:0007669"/>
    <property type="project" value="UniProtKB-SubCell"/>
</dbReference>
<dbReference type="GeneTree" id="ENSGT00940000153986"/>
<keyword evidence="3 6" id="KW-1133">Transmembrane helix</keyword>
<name>A0AAY4EJW4_9TELE</name>
<feature type="transmembrane region" description="Helical" evidence="6">
    <location>
        <begin position="262"/>
        <end position="284"/>
    </location>
</feature>
<keyword evidence="2 6" id="KW-0812">Transmembrane</keyword>
<organism evidence="7 8">
    <name type="scientific">Denticeps clupeoides</name>
    <name type="common">denticle herring</name>
    <dbReference type="NCBI Taxonomy" id="299321"/>
    <lineage>
        <taxon>Eukaryota</taxon>
        <taxon>Metazoa</taxon>
        <taxon>Chordata</taxon>
        <taxon>Craniata</taxon>
        <taxon>Vertebrata</taxon>
        <taxon>Euteleostomi</taxon>
        <taxon>Actinopterygii</taxon>
        <taxon>Neopterygii</taxon>
        <taxon>Teleostei</taxon>
        <taxon>Clupei</taxon>
        <taxon>Clupeiformes</taxon>
        <taxon>Denticipitoidei</taxon>
        <taxon>Denticipitidae</taxon>
        <taxon>Denticeps</taxon>
    </lineage>
</organism>
<dbReference type="GO" id="GO:0010506">
    <property type="term" value="P:regulation of autophagy"/>
    <property type="evidence" value="ECO:0007669"/>
    <property type="project" value="TreeGrafter"/>
</dbReference>
<evidence type="ECO:0000256" key="4">
    <source>
        <dbReference type="ARBA" id="ARBA00023136"/>
    </source>
</evidence>
<keyword evidence="5" id="KW-0458">Lysosome</keyword>
<feature type="transmembrane region" description="Helical" evidence="6">
    <location>
        <begin position="209"/>
        <end position="231"/>
    </location>
</feature>
<feature type="transmembrane region" description="Helical" evidence="6">
    <location>
        <begin position="104"/>
        <end position="124"/>
    </location>
</feature>
<keyword evidence="4 6" id="KW-0472">Membrane</keyword>
<evidence type="ECO:0000256" key="6">
    <source>
        <dbReference type="SAM" id="Phobius"/>
    </source>
</evidence>
<evidence type="ECO:0008006" key="9">
    <source>
        <dbReference type="Google" id="ProtNLM"/>
    </source>
</evidence>
<dbReference type="Proteomes" id="UP000694580">
    <property type="component" value="Chromosome 3"/>
</dbReference>
<feature type="transmembrane region" description="Helical" evidence="6">
    <location>
        <begin position="72"/>
        <end position="92"/>
    </location>
</feature>
<evidence type="ECO:0000256" key="3">
    <source>
        <dbReference type="ARBA" id="ARBA00022989"/>
    </source>
</evidence>
<feature type="transmembrane region" description="Helical" evidence="6">
    <location>
        <begin position="171"/>
        <end position="188"/>
    </location>
</feature>
<dbReference type="PANTHER" id="PTHR15146">
    <property type="entry name" value="INTEGRAL MEMBRANE PROTEIN GPR137"/>
    <property type="match status" value="1"/>
</dbReference>
<protein>
    <recommendedName>
        <fullName evidence="9">G protein-coupled receptor 137Bb</fullName>
    </recommendedName>
</protein>
<feature type="transmembrane region" description="Helical" evidence="6">
    <location>
        <begin position="131"/>
        <end position="151"/>
    </location>
</feature>
<dbReference type="InterPro" id="IPR029723">
    <property type="entry name" value="GPR137"/>
</dbReference>
<accession>A0AAY4EJW4</accession>
<dbReference type="Ensembl" id="ENSDCDT00010068385.1">
    <property type="protein sequence ID" value="ENSDCDP00010057698.1"/>
    <property type="gene ID" value="ENSDCDG00010032607.1"/>
</dbReference>
<evidence type="ECO:0000313" key="8">
    <source>
        <dbReference type="Proteomes" id="UP000694580"/>
    </source>
</evidence>
<evidence type="ECO:0000256" key="1">
    <source>
        <dbReference type="ARBA" id="ARBA00004155"/>
    </source>
</evidence>
<reference evidence="7 8" key="1">
    <citation type="submission" date="2020-06" db="EMBL/GenBank/DDBJ databases">
        <authorList>
            <consortium name="Wellcome Sanger Institute Data Sharing"/>
        </authorList>
    </citation>
    <scope>NUCLEOTIDE SEQUENCE [LARGE SCALE GENOMIC DNA]</scope>
</reference>